<reference evidence="3" key="1">
    <citation type="journal article" date="2019" name="Int. J. Syst. Evol. Microbiol.">
        <title>The Global Catalogue of Microorganisms (GCM) 10K type strain sequencing project: providing services to taxonomists for standard genome sequencing and annotation.</title>
        <authorList>
            <consortium name="The Broad Institute Genomics Platform"/>
            <consortium name="The Broad Institute Genome Sequencing Center for Infectious Disease"/>
            <person name="Wu L."/>
            <person name="Ma J."/>
        </authorList>
    </citation>
    <scope>NUCLEOTIDE SEQUENCE [LARGE SCALE GENOMIC DNA]</scope>
    <source>
        <strain evidence="3">KCTC 42662</strain>
    </source>
</reference>
<feature type="chain" id="PRO_5047227294" evidence="1">
    <location>
        <begin position="20"/>
        <end position="145"/>
    </location>
</feature>
<evidence type="ECO:0000313" key="3">
    <source>
        <dbReference type="Proteomes" id="UP001597545"/>
    </source>
</evidence>
<keyword evidence="3" id="KW-1185">Reference proteome</keyword>
<evidence type="ECO:0000256" key="1">
    <source>
        <dbReference type="SAM" id="SignalP"/>
    </source>
</evidence>
<proteinExistence type="predicted"/>
<sequence>MKIKQLLPLAALASYLFIAGCDDQLSNVVDQEPIKDISGIWSVVQLTRNGEDLTSRLDLKDFSINFKEDGTFAVQDALPFVLQGSGTYKLSDPQYPFSLLMDAGNGGEVAVQFQFPVVEGRRQLSLSFSLGCSGNTYQYNFERQN</sequence>
<dbReference type="InterPro" id="IPR032168">
    <property type="entry name" value="DUF5004"/>
</dbReference>
<dbReference type="Pfam" id="PF16395">
    <property type="entry name" value="DUF5004"/>
    <property type="match status" value="1"/>
</dbReference>
<accession>A0ABW5KK06</accession>
<organism evidence="2 3">
    <name type="scientific">Sphingobacterium suaedae</name>
    <dbReference type="NCBI Taxonomy" id="1686402"/>
    <lineage>
        <taxon>Bacteria</taxon>
        <taxon>Pseudomonadati</taxon>
        <taxon>Bacteroidota</taxon>
        <taxon>Sphingobacteriia</taxon>
        <taxon>Sphingobacteriales</taxon>
        <taxon>Sphingobacteriaceae</taxon>
        <taxon>Sphingobacterium</taxon>
    </lineage>
</organism>
<protein>
    <submittedName>
        <fullName evidence="2">DUF5004 domain-containing protein</fullName>
    </submittedName>
</protein>
<feature type="signal peptide" evidence="1">
    <location>
        <begin position="1"/>
        <end position="19"/>
    </location>
</feature>
<dbReference type="EMBL" id="JBHULR010000007">
    <property type="protein sequence ID" value="MFD2548974.1"/>
    <property type="molecule type" value="Genomic_DNA"/>
</dbReference>
<keyword evidence="1" id="KW-0732">Signal</keyword>
<name>A0ABW5KK06_9SPHI</name>
<dbReference type="RefSeq" id="WP_380905278.1">
    <property type="nucleotide sequence ID" value="NZ_JBHUEG010000006.1"/>
</dbReference>
<gene>
    <name evidence="2" type="ORF">ACFSR5_15090</name>
</gene>
<dbReference type="Proteomes" id="UP001597545">
    <property type="component" value="Unassembled WGS sequence"/>
</dbReference>
<dbReference type="PROSITE" id="PS51257">
    <property type="entry name" value="PROKAR_LIPOPROTEIN"/>
    <property type="match status" value="1"/>
</dbReference>
<evidence type="ECO:0000313" key="2">
    <source>
        <dbReference type="EMBL" id="MFD2548974.1"/>
    </source>
</evidence>
<comment type="caution">
    <text evidence="2">The sequence shown here is derived from an EMBL/GenBank/DDBJ whole genome shotgun (WGS) entry which is preliminary data.</text>
</comment>